<comment type="caution">
    <text evidence="2">The sequence shown here is derived from an EMBL/GenBank/DDBJ whole genome shotgun (WGS) entry which is preliminary data.</text>
</comment>
<protein>
    <submittedName>
        <fullName evidence="2">Slp family lipoprotein</fullName>
    </submittedName>
</protein>
<dbReference type="PANTHER" id="PTHR37530">
    <property type="entry name" value="OUTER MEMBRANE PROTEIN SLP"/>
    <property type="match status" value="1"/>
</dbReference>
<keyword evidence="2" id="KW-0449">Lipoprotein</keyword>
<keyword evidence="3" id="KW-1185">Reference proteome</keyword>
<feature type="signal peptide" evidence="1">
    <location>
        <begin position="1"/>
        <end position="18"/>
    </location>
</feature>
<dbReference type="RefSeq" id="WP_132967217.1">
    <property type="nucleotide sequence ID" value="NZ_LEKL01000010.1"/>
</dbReference>
<dbReference type="PANTHER" id="PTHR37530:SF1">
    <property type="entry name" value="OUTER MEMBRANE PROTEIN SLP"/>
    <property type="match status" value="1"/>
</dbReference>
<evidence type="ECO:0000313" key="3">
    <source>
        <dbReference type="Proteomes" id="UP000305526"/>
    </source>
</evidence>
<dbReference type="Proteomes" id="UP000305526">
    <property type="component" value="Unassembled WGS sequence"/>
</dbReference>
<sequence>MMKILKWIVPGFASVVLASCQLAPQGLERDNTIISYKALQTADFVCNCEQVRLGGKVIRATAQAQQTEIEVLSMAVDRFTAKPILASQSDGRFIAVLNGFVDPLSLQDQYITVKGILSGRQDGKIDQAQYVYPKIKVEDYHIWQQVIEYYYDEDEWADYWEGRRYGRFFGPIPTRYPRPALR</sequence>
<dbReference type="EMBL" id="VDGV01000069">
    <property type="protein sequence ID" value="TNG91305.1"/>
    <property type="molecule type" value="Genomic_DNA"/>
</dbReference>
<evidence type="ECO:0000256" key="1">
    <source>
        <dbReference type="SAM" id="SignalP"/>
    </source>
</evidence>
<keyword evidence="1" id="KW-0732">Signal</keyword>
<dbReference type="PROSITE" id="PS51257">
    <property type="entry name" value="PROKAR_LIPOPROTEIN"/>
    <property type="match status" value="1"/>
</dbReference>
<name>A0ABY2XTP2_9PAST</name>
<dbReference type="Pfam" id="PF03843">
    <property type="entry name" value="Slp"/>
    <property type="match status" value="1"/>
</dbReference>
<proteinExistence type="predicted"/>
<dbReference type="InterPro" id="IPR004658">
    <property type="entry name" value="OMP_Slp"/>
</dbReference>
<accession>A0ABY2XTP2</accession>
<feature type="chain" id="PRO_5046721189" evidence="1">
    <location>
        <begin position="19"/>
        <end position="182"/>
    </location>
</feature>
<reference evidence="2 3" key="1">
    <citation type="submission" date="2019-05" db="EMBL/GenBank/DDBJ databases">
        <title>Pasteurellaceae isolates from reptiles.</title>
        <authorList>
            <person name="Bojesen A.M."/>
            <person name="Lund E."/>
        </authorList>
    </citation>
    <scope>NUCLEOTIDE SEQUENCE [LARGE SCALE GENOMIC DNA]</scope>
    <source>
        <strain evidence="2 3">ELNT2x</strain>
    </source>
</reference>
<organism evidence="2 3">
    <name type="scientific">Testudinibacter aquarius</name>
    <dbReference type="NCBI Taxonomy" id="1524974"/>
    <lineage>
        <taxon>Bacteria</taxon>
        <taxon>Pseudomonadati</taxon>
        <taxon>Pseudomonadota</taxon>
        <taxon>Gammaproteobacteria</taxon>
        <taxon>Pasteurellales</taxon>
        <taxon>Pasteurellaceae</taxon>
        <taxon>Testudinibacter</taxon>
    </lineage>
</organism>
<dbReference type="NCBIfam" id="TIGR00752">
    <property type="entry name" value="slp"/>
    <property type="match status" value="1"/>
</dbReference>
<gene>
    <name evidence="2" type="ORF">FHQ21_07975</name>
</gene>
<evidence type="ECO:0000313" key="2">
    <source>
        <dbReference type="EMBL" id="TNG91305.1"/>
    </source>
</evidence>
<dbReference type="PIRSF" id="PIRSF004982">
    <property type="entry name" value="SlP"/>
    <property type="match status" value="1"/>
</dbReference>